<reference evidence="2 3" key="1">
    <citation type="submission" date="2016-07" db="EMBL/GenBank/DDBJ databases">
        <title>Draft genome of the white-rot fungus Obba rivulosa 3A-2.</title>
        <authorList>
            <consortium name="DOE Joint Genome Institute"/>
            <person name="Miettinen O."/>
            <person name="Riley R."/>
            <person name="Acob R."/>
            <person name="Barry K."/>
            <person name="Cullen D."/>
            <person name="De Vries R."/>
            <person name="Hainaut M."/>
            <person name="Hatakka A."/>
            <person name="Henrissat B."/>
            <person name="Hilden K."/>
            <person name="Kuo R."/>
            <person name="Labutti K."/>
            <person name="Lipzen A."/>
            <person name="Makela M.R."/>
            <person name="Sandor L."/>
            <person name="Spatafora J.W."/>
            <person name="Grigoriev I.V."/>
            <person name="Hibbett D.S."/>
        </authorList>
    </citation>
    <scope>NUCLEOTIDE SEQUENCE [LARGE SCALE GENOMIC DNA]</scope>
    <source>
        <strain evidence="2 3">3A-2</strain>
    </source>
</reference>
<gene>
    <name evidence="2" type="ORF">OBBRIDRAFT_728275</name>
</gene>
<proteinExistence type="predicted"/>
<dbReference type="AlphaFoldDB" id="A0A8E2DKP0"/>
<feature type="region of interest" description="Disordered" evidence="1">
    <location>
        <begin position="176"/>
        <end position="244"/>
    </location>
</feature>
<organism evidence="2 3">
    <name type="scientific">Obba rivulosa</name>
    <dbReference type="NCBI Taxonomy" id="1052685"/>
    <lineage>
        <taxon>Eukaryota</taxon>
        <taxon>Fungi</taxon>
        <taxon>Dikarya</taxon>
        <taxon>Basidiomycota</taxon>
        <taxon>Agaricomycotina</taxon>
        <taxon>Agaricomycetes</taxon>
        <taxon>Polyporales</taxon>
        <taxon>Gelatoporiaceae</taxon>
        <taxon>Obba</taxon>
    </lineage>
</organism>
<name>A0A8E2DKP0_9APHY</name>
<evidence type="ECO:0000313" key="2">
    <source>
        <dbReference type="EMBL" id="OCH91690.1"/>
    </source>
</evidence>
<accession>A0A8E2DKP0</accession>
<dbReference type="InterPro" id="IPR018608">
    <property type="entry name" value="Gti1/Pac2"/>
</dbReference>
<dbReference type="PANTHER" id="PTHR28027:SF2">
    <property type="entry name" value="TRANSCRIPTIONAL REGULATOR MIT1"/>
    <property type="match status" value="1"/>
</dbReference>
<keyword evidence="3" id="KW-1185">Reference proteome</keyword>
<dbReference type="Pfam" id="PF09729">
    <property type="entry name" value="Gti1_Pac2"/>
    <property type="match status" value="1"/>
</dbReference>
<evidence type="ECO:0000256" key="1">
    <source>
        <dbReference type="SAM" id="MobiDB-lite"/>
    </source>
</evidence>
<evidence type="ECO:0000313" key="3">
    <source>
        <dbReference type="Proteomes" id="UP000250043"/>
    </source>
</evidence>
<dbReference type="GO" id="GO:0003677">
    <property type="term" value="F:DNA binding"/>
    <property type="evidence" value="ECO:0007669"/>
    <property type="project" value="TreeGrafter"/>
</dbReference>
<dbReference type="EMBL" id="KV722381">
    <property type="protein sequence ID" value="OCH91690.1"/>
    <property type="molecule type" value="Genomic_DNA"/>
</dbReference>
<dbReference type="OrthoDB" id="5572844at2759"/>
<feature type="compositionally biased region" description="Low complexity" evidence="1">
    <location>
        <begin position="186"/>
        <end position="215"/>
    </location>
</feature>
<dbReference type="PANTHER" id="PTHR28027">
    <property type="entry name" value="TRANSCRIPTIONAL REGULATOR MIT1"/>
    <property type="match status" value="1"/>
</dbReference>
<evidence type="ECO:0008006" key="4">
    <source>
        <dbReference type="Google" id="ProtNLM"/>
    </source>
</evidence>
<dbReference type="Proteomes" id="UP000250043">
    <property type="component" value="Unassembled WGS sequence"/>
</dbReference>
<feature type="region of interest" description="Disordered" evidence="1">
    <location>
        <begin position="263"/>
        <end position="284"/>
    </location>
</feature>
<sequence length="284" mass="31754">MQQPTFSGIRIRTPTDAHVIFYAVIADMLPMVAHRLDIRERRFIQSGCVFVWEERGQSSAASGIERWTDGRRWGPSRVRDEFLYYEEKLPEVNADEELSSLMYVSRLVKKTYSVYVRTRAGSRKWHLVAYYTEQTLEQLLTVDDIAELAALRLHIPEGLFTTARLTKSRTCAEHAPSDRFARVGGPPMLTLSSPDSSPSPTATVSTPPSSATTLPPLKPEPWPLPYQTSPSAAGSDCDRAPQVASYRAHAPERLAPLVYLKSTPFPPRHPFDKDALRSLDGGIA</sequence>
<protein>
    <recommendedName>
        <fullName evidence="4">Gti1/Pac2 family-domain-containing protein</fullName>
    </recommendedName>
</protein>